<sequence>MFAAVVSRLVMECHDSRCTIIYVTGGARQDSEHHPPPINHSSQAKTVRDLQEAPIEDNKSRQSRFQRLFNISLLKEKIFAKCDSVEQVIQDVKANRLVDKSPFSWILVQSHPEFAAIAWGAPRLALQYDEVVIQLKGKEMPTRFKQSIASIYTDMLRSFRSVLHVFINKDGTPKGRHLILANIVWKPYDVRFKDLLDDMGYHSEIVKVELQLATYQELQELQATLTTMQEDMARRQEKWSGSQHREEVVRHLQHWIDPPPFAIDYEQAINI</sequence>
<organism evidence="2 3">
    <name type="scientific">Zopfia rhizophila CBS 207.26</name>
    <dbReference type="NCBI Taxonomy" id="1314779"/>
    <lineage>
        <taxon>Eukaryota</taxon>
        <taxon>Fungi</taxon>
        <taxon>Dikarya</taxon>
        <taxon>Ascomycota</taxon>
        <taxon>Pezizomycotina</taxon>
        <taxon>Dothideomycetes</taxon>
        <taxon>Dothideomycetes incertae sedis</taxon>
        <taxon>Zopfiaceae</taxon>
        <taxon>Zopfia</taxon>
    </lineage>
</organism>
<feature type="region of interest" description="Disordered" evidence="1">
    <location>
        <begin position="29"/>
        <end position="58"/>
    </location>
</feature>
<accession>A0A6A6E8A2</accession>
<evidence type="ECO:0000313" key="3">
    <source>
        <dbReference type="Proteomes" id="UP000800200"/>
    </source>
</evidence>
<proteinExistence type="predicted"/>
<protein>
    <submittedName>
        <fullName evidence="2">Uncharacterized protein</fullName>
    </submittedName>
</protein>
<gene>
    <name evidence="2" type="ORF">K469DRAFT_685867</name>
</gene>
<dbReference type="EMBL" id="ML994627">
    <property type="protein sequence ID" value="KAF2187353.1"/>
    <property type="molecule type" value="Genomic_DNA"/>
</dbReference>
<feature type="compositionally biased region" description="Basic and acidic residues" evidence="1">
    <location>
        <begin position="46"/>
        <end position="58"/>
    </location>
</feature>
<name>A0A6A6E8A2_9PEZI</name>
<evidence type="ECO:0000256" key="1">
    <source>
        <dbReference type="SAM" id="MobiDB-lite"/>
    </source>
</evidence>
<dbReference type="AlphaFoldDB" id="A0A6A6E8A2"/>
<evidence type="ECO:0000313" key="2">
    <source>
        <dbReference type="EMBL" id="KAF2187353.1"/>
    </source>
</evidence>
<dbReference type="OrthoDB" id="5389400at2759"/>
<reference evidence="2" key="1">
    <citation type="journal article" date="2020" name="Stud. Mycol.">
        <title>101 Dothideomycetes genomes: a test case for predicting lifestyles and emergence of pathogens.</title>
        <authorList>
            <person name="Haridas S."/>
            <person name="Albert R."/>
            <person name="Binder M."/>
            <person name="Bloem J."/>
            <person name="Labutti K."/>
            <person name="Salamov A."/>
            <person name="Andreopoulos B."/>
            <person name="Baker S."/>
            <person name="Barry K."/>
            <person name="Bills G."/>
            <person name="Bluhm B."/>
            <person name="Cannon C."/>
            <person name="Castanera R."/>
            <person name="Culley D."/>
            <person name="Daum C."/>
            <person name="Ezra D."/>
            <person name="Gonzalez J."/>
            <person name="Henrissat B."/>
            <person name="Kuo A."/>
            <person name="Liang C."/>
            <person name="Lipzen A."/>
            <person name="Lutzoni F."/>
            <person name="Magnuson J."/>
            <person name="Mondo S."/>
            <person name="Nolan M."/>
            <person name="Ohm R."/>
            <person name="Pangilinan J."/>
            <person name="Park H.-J."/>
            <person name="Ramirez L."/>
            <person name="Alfaro M."/>
            <person name="Sun H."/>
            <person name="Tritt A."/>
            <person name="Yoshinaga Y."/>
            <person name="Zwiers L.-H."/>
            <person name="Turgeon B."/>
            <person name="Goodwin S."/>
            <person name="Spatafora J."/>
            <person name="Crous P."/>
            <person name="Grigoriev I."/>
        </authorList>
    </citation>
    <scope>NUCLEOTIDE SEQUENCE</scope>
    <source>
        <strain evidence="2">CBS 207.26</strain>
    </source>
</reference>
<dbReference type="Proteomes" id="UP000800200">
    <property type="component" value="Unassembled WGS sequence"/>
</dbReference>
<keyword evidence="3" id="KW-1185">Reference proteome</keyword>